<dbReference type="Pfam" id="PF13333">
    <property type="entry name" value="rve_2"/>
    <property type="match status" value="1"/>
</dbReference>
<dbReference type="InterPro" id="IPR036397">
    <property type="entry name" value="RNaseH_sf"/>
</dbReference>
<dbReference type="GO" id="GO:0003676">
    <property type="term" value="F:nucleic acid binding"/>
    <property type="evidence" value="ECO:0007669"/>
    <property type="project" value="InterPro"/>
</dbReference>
<dbReference type="HOGENOM" id="CLU_027402_4_3_14"/>
<dbReference type="PANTHER" id="PTHR46889:SF4">
    <property type="entry name" value="TRANSPOSASE INSO FOR INSERTION SEQUENCE ELEMENT IS911B-RELATED"/>
    <property type="match status" value="1"/>
</dbReference>
<proteinExistence type="predicted"/>
<dbReference type="InterPro" id="IPR050900">
    <property type="entry name" value="Transposase_IS3/IS150/IS904"/>
</dbReference>
<gene>
    <name evidence="2" type="primary">tnp</name>
    <name evidence="2" type="ORF">MLC_1530</name>
</gene>
<feature type="domain" description="Integrase catalytic" evidence="1">
    <location>
        <begin position="41"/>
        <end position="202"/>
    </location>
</feature>
<dbReference type="InterPro" id="IPR012337">
    <property type="entry name" value="RNaseH-like_sf"/>
</dbReference>
<dbReference type="Gene3D" id="3.30.420.10">
    <property type="entry name" value="Ribonuclease H-like superfamily/Ribonuclease H"/>
    <property type="match status" value="1"/>
</dbReference>
<dbReference type="InterPro" id="IPR048020">
    <property type="entry name" value="Transpos_IS3"/>
</dbReference>
<dbReference type="Pfam" id="PF00665">
    <property type="entry name" value="rve"/>
    <property type="match status" value="1"/>
</dbReference>
<dbReference type="EMBL" id="FQ377874">
    <property type="protein sequence ID" value="CBW53881.1"/>
    <property type="molecule type" value="Genomic_DNA"/>
</dbReference>
<dbReference type="GO" id="GO:0015074">
    <property type="term" value="P:DNA integration"/>
    <property type="evidence" value="ECO:0007669"/>
    <property type="project" value="InterPro"/>
</dbReference>
<dbReference type="InterPro" id="IPR001584">
    <property type="entry name" value="Integrase_cat-core"/>
</dbReference>
<dbReference type="NCBIfam" id="NF033516">
    <property type="entry name" value="transpos_IS3"/>
    <property type="match status" value="1"/>
</dbReference>
<evidence type="ECO:0000313" key="3">
    <source>
        <dbReference type="Proteomes" id="UP000010103"/>
    </source>
</evidence>
<evidence type="ECO:0000313" key="2">
    <source>
        <dbReference type="EMBL" id="CBW53881.1"/>
    </source>
</evidence>
<evidence type="ECO:0000259" key="1">
    <source>
        <dbReference type="PROSITE" id="PS50994"/>
    </source>
</evidence>
<dbReference type="KEGG" id="mml:MLC_1530"/>
<dbReference type="AlphaFoldDB" id="F4MP49"/>
<dbReference type="PROSITE" id="PS50994">
    <property type="entry name" value="INTEGRASE"/>
    <property type="match status" value="1"/>
</dbReference>
<reference evidence="3" key="2">
    <citation type="journal article" date="2011" name="BMC Genomics">
        <title>Mycoplasma mycoides, from mycoides Small Colony to capri. A microevolutionary perspective.</title>
        <authorList>
            <person name="Thiaucourt F."/>
            <person name="Manso-Silvan L."/>
            <person name="Salah W."/>
            <person name="Barbe V."/>
            <person name="Berger A."/>
            <person name="Jacob D."/>
            <person name="Breton M."/>
            <person name="Dupuy V."/>
            <person name="Lomenech A.M."/>
            <person name="Blanchard A."/>
            <person name="Sirand-Pugnet P."/>
        </authorList>
    </citation>
    <scope>NUCLEOTIDE SEQUENCE [LARGE SCALE GENOMIC DNA]</scope>
    <source>
        <strain evidence="3">95010</strain>
    </source>
</reference>
<sequence>MQIMKENGWISIYNACRRRKYSSYKGNVGTIANNVIKRDFKAYKPFSKIFGDLTELKIGEQKLYLQIYKDTFNNQIVGYSYGTRPTVEMTNKALDSFIDKIIPGETIIHTDQGIHYQHGTFVEKLKKAGAIQSMSRKGNCLDNSPAENFFSILKREMFYNRKYKNIDQVIEKLNWYIHWYNNRRISLKLSGLTPVQYTGQATA</sequence>
<name>F4MP49_MYCML</name>
<protein>
    <submittedName>
        <fullName evidence="2">ISMmy3 A transposase protein B</fullName>
    </submittedName>
</protein>
<reference evidence="3" key="1">
    <citation type="journal article" date="2011" name="BMC Genomics">
        <title>Mycoplasma mycoides, from "mycoides Small Colony" to "capri". A microevolutionary perspective.</title>
        <authorList>
            <person name="Thiaucourt F."/>
            <person name="Manso-Silvan L."/>
            <person name="Salah W."/>
            <person name="Barbe V."/>
            <person name="Berger A."/>
            <person name="Jacob D."/>
            <person name="Breton M."/>
            <person name="Dupuy V."/>
            <person name="Lomenech A.M."/>
            <person name="Blanchard A."/>
            <person name="Sirand-Pugnet P."/>
        </authorList>
    </citation>
    <scope>NUCLEOTIDE SEQUENCE [LARGE SCALE GENOMIC DNA]</scope>
    <source>
        <strain evidence="3">95010</strain>
    </source>
</reference>
<dbReference type="SUPFAM" id="SSF53098">
    <property type="entry name" value="Ribonuclease H-like"/>
    <property type="match status" value="1"/>
</dbReference>
<organism evidence="2 3">
    <name type="scientific">Mycoplasma mycoides subsp. capri LC str. 95010</name>
    <dbReference type="NCBI Taxonomy" id="862259"/>
    <lineage>
        <taxon>Bacteria</taxon>
        <taxon>Bacillati</taxon>
        <taxon>Mycoplasmatota</taxon>
        <taxon>Mollicutes</taxon>
        <taxon>Mycoplasmataceae</taxon>
        <taxon>Mycoplasma</taxon>
    </lineage>
</organism>
<dbReference type="Proteomes" id="UP000010103">
    <property type="component" value="Chromosome"/>
</dbReference>
<dbReference type="PANTHER" id="PTHR46889">
    <property type="entry name" value="TRANSPOSASE INSF FOR INSERTION SEQUENCE IS3B-RELATED"/>
    <property type="match status" value="1"/>
</dbReference>
<accession>F4MP49</accession>